<evidence type="ECO:0000256" key="11">
    <source>
        <dbReference type="ARBA" id="ARBA00023136"/>
    </source>
</evidence>
<dbReference type="Proteomes" id="UP000182379">
    <property type="component" value="Unassembled WGS sequence"/>
</dbReference>
<evidence type="ECO:0000256" key="2">
    <source>
        <dbReference type="ARBA" id="ARBA00004651"/>
    </source>
</evidence>
<evidence type="ECO:0000256" key="8">
    <source>
        <dbReference type="ARBA" id="ARBA00022692"/>
    </source>
</evidence>
<evidence type="ECO:0000256" key="3">
    <source>
        <dbReference type="ARBA" id="ARBA00010199"/>
    </source>
</evidence>
<protein>
    <recommendedName>
        <fullName evidence="4">Probable multidrug resistance protein NorM</fullName>
    </recommendedName>
    <alternativeName>
        <fullName evidence="12">Multidrug-efflux transporter</fullName>
    </alternativeName>
</protein>
<accession>A0A1H2Y543</accession>
<name>A0A1H2Y543_ACIFE</name>
<feature type="transmembrane region" description="Helical" evidence="13">
    <location>
        <begin position="393"/>
        <end position="412"/>
    </location>
</feature>
<evidence type="ECO:0000313" key="14">
    <source>
        <dbReference type="EMBL" id="SDX00333.1"/>
    </source>
</evidence>
<reference evidence="14 15" key="1">
    <citation type="submission" date="2016-10" db="EMBL/GenBank/DDBJ databases">
        <authorList>
            <person name="Varghese N."/>
            <person name="Submissions S."/>
        </authorList>
    </citation>
    <scope>NUCLEOTIDE SEQUENCE [LARGE SCALE GENOMIC DNA]</scope>
    <source>
        <strain evidence="14 15">WCC6</strain>
    </source>
</reference>
<dbReference type="InterPro" id="IPR050222">
    <property type="entry name" value="MATE_MdtK"/>
</dbReference>
<organism evidence="14 15">
    <name type="scientific">Acidaminococcus fermentans</name>
    <dbReference type="NCBI Taxonomy" id="905"/>
    <lineage>
        <taxon>Bacteria</taxon>
        <taxon>Bacillati</taxon>
        <taxon>Bacillota</taxon>
        <taxon>Negativicutes</taxon>
        <taxon>Acidaminococcales</taxon>
        <taxon>Acidaminococcaceae</taxon>
        <taxon>Acidaminococcus</taxon>
    </lineage>
</organism>
<proteinExistence type="inferred from homology"/>
<evidence type="ECO:0000256" key="4">
    <source>
        <dbReference type="ARBA" id="ARBA00020268"/>
    </source>
</evidence>
<comment type="caution">
    <text evidence="14">The sequence shown here is derived from an EMBL/GenBank/DDBJ whole genome shotgun (WGS) entry which is preliminary data.</text>
</comment>
<feature type="transmembrane region" description="Helical" evidence="13">
    <location>
        <begin position="171"/>
        <end position="189"/>
    </location>
</feature>
<feature type="transmembrane region" description="Helical" evidence="13">
    <location>
        <begin position="201"/>
        <end position="225"/>
    </location>
</feature>
<dbReference type="PIRSF" id="PIRSF006603">
    <property type="entry name" value="DinF"/>
    <property type="match status" value="1"/>
</dbReference>
<keyword evidence="11 13" id="KW-0472">Membrane</keyword>
<dbReference type="EMBL" id="FNOP01000010">
    <property type="protein sequence ID" value="SDX00333.1"/>
    <property type="molecule type" value="Genomic_DNA"/>
</dbReference>
<dbReference type="GO" id="GO:0042910">
    <property type="term" value="F:xenobiotic transmembrane transporter activity"/>
    <property type="evidence" value="ECO:0007669"/>
    <property type="project" value="InterPro"/>
</dbReference>
<dbReference type="RefSeq" id="WP_074706538.1">
    <property type="nucleotide sequence ID" value="NZ_FNOP01000010.1"/>
</dbReference>
<dbReference type="NCBIfam" id="TIGR00797">
    <property type="entry name" value="matE"/>
    <property type="match status" value="1"/>
</dbReference>
<keyword evidence="9 13" id="KW-1133">Transmembrane helix</keyword>
<evidence type="ECO:0000256" key="1">
    <source>
        <dbReference type="ARBA" id="ARBA00003408"/>
    </source>
</evidence>
<feature type="transmembrane region" description="Helical" evidence="13">
    <location>
        <begin position="94"/>
        <end position="118"/>
    </location>
</feature>
<dbReference type="InterPro" id="IPR048279">
    <property type="entry name" value="MdtK-like"/>
</dbReference>
<comment type="similarity">
    <text evidence="3">Belongs to the multi antimicrobial extrusion (MATE) (TC 2.A.66.1) family.</text>
</comment>
<keyword evidence="8 13" id="KW-0812">Transmembrane</keyword>
<keyword evidence="10" id="KW-0406">Ion transport</keyword>
<keyword evidence="6" id="KW-0050">Antiport</keyword>
<evidence type="ECO:0000313" key="15">
    <source>
        <dbReference type="Proteomes" id="UP000182379"/>
    </source>
</evidence>
<keyword evidence="7" id="KW-1003">Cell membrane</keyword>
<evidence type="ECO:0000256" key="5">
    <source>
        <dbReference type="ARBA" id="ARBA00022448"/>
    </source>
</evidence>
<feature type="transmembrane region" description="Helical" evidence="13">
    <location>
        <begin position="138"/>
        <end position="159"/>
    </location>
</feature>
<comment type="subcellular location">
    <subcellularLocation>
        <location evidence="2">Cell membrane</location>
        <topology evidence="2">Multi-pass membrane protein</topology>
    </subcellularLocation>
</comment>
<keyword evidence="5" id="KW-0813">Transport</keyword>
<gene>
    <name evidence="14" type="ORF">SAMN05216495_11059</name>
</gene>
<feature type="transmembrane region" description="Helical" evidence="13">
    <location>
        <begin position="51"/>
        <end position="73"/>
    </location>
</feature>
<evidence type="ECO:0000256" key="9">
    <source>
        <dbReference type="ARBA" id="ARBA00022989"/>
    </source>
</evidence>
<dbReference type="InterPro" id="IPR002528">
    <property type="entry name" value="MATE_fam"/>
</dbReference>
<dbReference type="PANTHER" id="PTHR43298">
    <property type="entry name" value="MULTIDRUG RESISTANCE PROTEIN NORM-RELATED"/>
    <property type="match status" value="1"/>
</dbReference>
<feature type="transmembrane region" description="Helical" evidence="13">
    <location>
        <begin position="424"/>
        <end position="441"/>
    </location>
</feature>
<evidence type="ECO:0000256" key="7">
    <source>
        <dbReference type="ARBA" id="ARBA00022475"/>
    </source>
</evidence>
<dbReference type="Pfam" id="PF01554">
    <property type="entry name" value="MatE"/>
    <property type="match status" value="2"/>
</dbReference>
<dbReference type="CDD" id="cd13131">
    <property type="entry name" value="MATE_NorM_like"/>
    <property type="match status" value="1"/>
</dbReference>
<feature type="transmembrane region" description="Helical" evidence="13">
    <location>
        <begin position="330"/>
        <end position="348"/>
    </location>
</feature>
<feature type="transmembrane region" description="Helical" evidence="13">
    <location>
        <begin position="291"/>
        <end position="310"/>
    </location>
</feature>
<evidence type="ECO:0000256" key="10">
    <source>
        <dbReference type="ARBA" id="ARBA00023065"/>
    </source>
</evidence>
<evidence type="ECO:0000256" key="13">
    <source>
        <dbReference type="SAM" id="Phobius"/>
    </source>
</evidence>
<evidence type="ECO:0000256" key="6">
    <source>
        <dbReference type="ARBA" id="ARBA00022449"/>
    </source>
</evidence>
<feature type="transmembrane region" description="Helical" evidence="13">
    <location>
        <begin position="20"/>
        <end position="39"/>
    </location>
</feature>
<evidence type="ECO:0000256" key="12">
    <source>
        <dbReference type="ARBA" id="ARBA00031636"/>
    </source>
</evidence>
<dbReference type="PANTHER" id="PTHR43298:SF2">
    <property type="entry name" value="FMN_FAD EXPORTER YEEO-RELATED"/>
    <property type="match status" value="1"/>
</dbReference>
<sequence>MSETTLAGTGTFRSRLKKILGVMIPILITQLCITGMSLFDTVMSGHAGTVQLAGVAIGTNVWMPVFTGLNGILQALTPIVANYRGAREYHKISGAVVSGLALACALALTVIGAGSQLLPRILDTMSLAPEVRTVAFRYLGFVAWGILPLFCANILRSFVDTLGYTQVTMRLFLLTMPVNAAMNYIFIFGKLGAPALGGPGAGVGTAITCWLLCFSFSLLVLRLKVFRDFHVFRISGFSFSHVREHLRIGIPMGLAIFLETSFFGVECLLVSRFGTIAVAANQAAMSFCNMLYMVPLSFSLSLTIIVGAYVGARDFVQAKAYADTGRLSNILIGAFFGCVLFLGRGLIARLYTEDPNLMETIMHFLTFAVAFQFFDSTAAPIQGVLRGYKDVKATFYSALAAYWGIALPFGLFLDHGLHKGPDGYWLGLITGIFFSAAFLSLRLRYMEKKKREAV</sequence>
<dbReference type="GO" id="GO:0006811">
    <property type="term" value="P:monoatomic ion transport"/>
    <property type="evidence" value="ECO:0007669"/>
    <property type="project" value="UniProtKB-KW"/>
</dbReference>
<feature type="transmembrane region" description="Helical" evidence="13">
    <location>
        <begin position="246"/>
        <end position="271"/>
    </location>
</feature>
<dbReference type="GO" id="GO:0005886">
    <property type="term" value="C:plasma membrane"/>
    <property type="evidence" value="ECO:0007669"/>
    <property type="project" value="UniProtKB-SubCell"/>
</dbReference>
<dbReference type="AlphaFoldDB" id="A0A1H2Y543"/>
<feature type="transmembrane region" description="Helical" evidence="13">
    <location>
        <begin position="360"/>
        <end position="381"/>
    </location>
</feature>
<comment type="function">
    <text evidence="1">Multidrug efflux pump.</text>
</comment>
<dbReference type="GO" id="GO:0015297">
    <property type="term" value="F:antiporter activity"/>
    <property type="evidence" value="ECO:0007669"/>
    <property type="project" value="UniProtKB-KW"/>
</dbReference>